<dbReference type="GO" id="GO:0046872">
    <property type="term" value="F:metal ion binding"/>
    <property type="evidence" value="ECO:0007669"/>
    <property type="project" value="UniProtKB-KW"/>
</dbReference>
<reference evidence="2" key="2">
    <citation type="submission" date="2020-09" db="EMBL/GenBank/DDBJ databases">
        <authorList>
            <person name="Sun Q."/>
            <person name="Ohkuma M."/>
        </authorList>
    </citation>
    <scope>NUCLEOTIDE SEQUENCE</scope>
    <source>
        <strain evidence="2">JCM 18487</strain>
    </source>
</reference>
<dbReference type="GO" id="GO:0016829">
    <property type="term" value="F:lyase activity"/>
    <property type="evidence" value="ECO:0007669"/>
    <property type="project" value="UniProtKB-KW"/>
</dbReference>
<dbReference type="GO" id="GO:0046491">
    <property type="term" value="P:L-methylmalonyl-CoA metabolic process"/>
    <property type="evidence" value="ECO:0007669"/>
    <property type="project" value="TreeGrafter"/>
</dbReference>
<name>A0A917NNT7_9BACL</name>
<keyword evidence="2" id="KW-0456">Lyase</keyword>
<dbReference type="Proteomes" id="UP000637695">
    <property type="component" value="Unassembled WGS sequence"/>
</dbReference>
<protein>
    <submittedName>
        <fullName evidence="2">Lactoylglutathione lyase</fullName>
    </submittedName>
</protein>
<dbReference type="GO" id="GO:0004493">
    <property type="term" value="F:methylmalonyl-CoA epimerase activity"/>
    <property type="evidence" value="ECO:0007669"/>
    <property type="project" value="TreeGrafter"/>
</dbReference>
<dbReference type="AlphaFoldDB" id="A0A917NNT7"/>
<sequence>MAGGLLGTDVVTQIGIIVRDIEKTSQAFADFFGVEKPKWFLTDTIDKTQATYRGEPCYGRAKLAFFKLGNLDIELIEPDEHPSTWREFLDQHGEGVHHIAFVIQGMQEKITLLAGRDMPLVQKGEYTGGRYAYIDTVPQLKVAIELLEND</sequence>
<evidence type="ECO:0000256" key="1">
    <source>
        <dbReference type="ARBA" id="ARBA00022723"/>
    </source>
</evidence>
<comment type="caution">
    <text evidence="2">The sequence shown here is derived from an EMBL/GenBank/DDBJ whole genome shotgun (WGS) entry which is preliminary data.</text>
</comment>
<dbReference type="PANTHER" id="PTHR43048">
    <property type="entry name" value="METHYLMALONYL-COA EPIMERASE"/>
    <property type="match status" value="1"/>
</dbReference>
<keyword evidence="1" id="KW-0479">Metal-binding</keyword>
<dbReference type="InterPro" id="IPR051785">
    <property type="entry name" value="MMCE/EMCE_epimerase"/>
</dbReference>
<dbReference type="EMBL" id="BMOY01000065">
    <property type="protein sequence ID" value="GGJ14148.1"/>
    <property type="molecule type" value="Genomic_DNA"/>
</dbReference>
<dbReference type="PANTHER" id="PTHR43048:SF3">
    <property type="entry name" value="METHYLMALONYL-COA EPIMERASE, MITOCHONDRIAL"/>
    <property type="match status" value="1"/>
</dbReference>
<evidence type="ECO:0000313" key="2">
    <source>
        <dbReference type="EMBL" id="GGJ14148.1"/>
    </source>
</evidence>
<evidence type="ECO:0000313" key="3">
    <source>
        <dbReference type="Proteomes" id="UP000637695"/>
    </source>
</evidence>
<reference evidence="2" key="1">
    <citation type="journal article" date="2014" name="Int. J. Syst. Evol. Microbiol.">
        <title>Complete genome sequence of Corynebacterium casei LMG S-19264T (=DSM 44701T), isolated from a smear-ripened cheese.</title>
        <authorList>
            <consortium name="US DOE Joint Genome Institute (JGI-PGF)"/>
            <person name="Walter F."/>
            <person name="Albersmeier A."/>
            <person name="Kalinowski J."/>
            <person name="Ruckert C."/>
        </authorList>
    </citation>
    <scope>NUCLEOTIDE SEQUENCE</scope>
    <source>
        <strain evidence="2">JCM 18487</strain>
    </source>
</reference>
<dbReference type="Pfam" id="PF13669">
    <property type="entry name" value="Glyoxalase_4"/>
    <property type="match status" value="1"/>
</dbReference>
<dbReference type="Gene3D" id="3.10.180.10">
    <property type="entry name" value="2,3-Dihydroxybiphenyl 1,2-Dioxygenase, domain 1"/>
    <property type="match status" value="1"/>
</dbReference>
<dbReference type="InterPro" id="IPR029068">
    <property type="entry name" value="Glyas_Bleomycin-R_OHBP_Dase"/>
</dbReference>
<accession>A0A917NNT7</accession>
<organism evidence="2 3">
    <name type="scientific">Alicyclobacillus cellulosilyticus</name>
    <dbReference type="NCBI Taxonomy" id="1003997"/>
    <lineage>
        <taxon>Bacteria</taxon>
        <taxon>Bacillati</taxon>
        <taxon>Bacillota</taxon>
        <taxon>Bacilli</taxon>
        <taxon>Bacillales</taxon>
        <taxon>Alicyclobacillaceae</taxon>
        <taxon>Alicyclobacillus</taxon>
    </lineage>
</organism>
<dbReference type="RefSeq" id="WP_188883458.1">
    <property type="nucleotide sequence ID" value="NZ_BMOY01000065.1"/>
</dbReference>
<proteinExistence type="predicted"/>
<gene>
    <name evidence="2" type="ORF">GCM10010885_24350</name>
</gene>
<dbReference type="SUPFAM" id="SSF54593">
    <property type="entry name" value="Glyoxalase/Bleomycin resistance protein/Dihydroxybiphenyl dioxygenase"/>
    <property type="match status" value="1"/>
</dbReference>
<keyword evidence="3" id="KW-1185">Reference proteome</keyword>